<dbReference type="SUPFAM" id="SSF48452">
    <property type="entry name" value="TPR-like"/>
    <property type="match status" value="1"/>
</dbReference>
<dbReference type="InterPro" id="IPR019734">
    <property type="entry name" value="TPR_rpt"/>
</dbReference>
<keyword evidence="2" id="KW-0812">Transmembrane</keyword>
<feature type="transmembrane region" description="Helical" evidence="2">
    <location>
        <begin position="122"/>
        <end position="142"/>
    </location>
</feature>
<dbReference type="SMART" id="SM00028">
    <property type="entry name" value="TPR"/>
    <property type="match status" value="3"/>
</dbReference>
<gene>
    <name evidence="3" type="ORF">AUJ77_03090</name>
</gene>
<dbReference type="PANTHER" id="PTHR12558">
    <property type="entry name" value="CELL DIVISION CYCLE 16,23,27"/>
    <property type="match status" value="1"/>
</dbReference>
<keyword evidence="2" id="KW-1133">Transmembrane helix</keyword>
<comment type="caution">
    <text evidence="3">The sequence shown here is derived from an EMBL/GenBank/DDBJ whole genome shotgun (WGS) entry which is preliminary data.</text>
</comment>
<dbReference type="InterPro" id="IPR011990">
    <property type="entry name" value="TPR-like_helical_dom_sf"/>
</dbReference>
<feature type="transmembrane region" description="Helical" evidence="2">
    <location>
        <begin position="90"/>
        <end position="107"/>
    </location>
</feature>
<evidence type="ECO:0000256" key="1">
    <source>
        <dbReference type="PROSITE-ProRule" id="PRU00339"/>
    </source>
</evidence>
<feature type="transmembrane region" description="Helical" evidence="2">
    <location>
        <begin position="408"/>
        <end position="425"/>
    </location>
</feature>
<feature type="transmembrane region" description="Helical" evidence="2">
    <location>
        <begin position="474"/>
        <end position="495"/>
    </location>
</feature>
<evidence type="ECO:0000313" key="4">
    <source>
        <dbReference type="Proteomes" id="UP000181992"/>
    </source>
</evidence>
<feature type="transmembrane region" description="Helical" evidence="2">
    <location>
        <begin position="284"/>
        <end position="309"/>
    </location>
</feature>
<feature type="transmembrane region" description="Helical" evidence="2">
    <location>
        <begin position="225"/>
        <end position="241"/>
    </location>
</feature>
<accession>A0A1J4V004</accession>
<sequence>MEVRTQETIEEREDGSEVVSRKSKSMFESFASSILQGLVFVLPLFVLPFGIFVVDFNKAMLFYLGVLVAFICFLIAQIKKNRFVFPRSMLVVSLFSLSGAWLLSSFFSPDKTVSLLGAGHEVGTFAFFLFMAIAAALIPVFFRSGNHILSSYLLLFVSALLVFLIQVLHTGFGVAIPPWSMFSDRLANVIGGWTDFGIFFGLTAILSLMFLEFSNIINIVKKARIFLWIVFGASFIAIFFVNLSILWYTLGIVALVAGAYHVVTSPRSEEGAEFGWHNVLRPAFIVGFVFLFFGLTQGLIGKAVVATGIDFSQVYPSWGTTASIVGQSLSVHPFVGSGPNTFSYDWLVFKPGEIANTKFWNTRFQSGAGRVLSMVAETGIFGALALLFFLGILLYSTKKVLSYKENDIKRVLLVTTFSGTIYLWMCMVVYFPGIFIAILSGIFIGIFVATLILAEKVSLKEIAFPPKEKKKKRLLVRFVFFVAILTSFYGVYLLASKYLAGYYYTTALQDMSVRNNIDAIEAHLKKAIALDPQDVYFQSAAEVGLLRLQQIINQSSKTDPIPDAEKAHFQSVLSDTVQSAKNAVSANPVDPTNWMEMGRVYEMILPFDTKGLKESAIVSYQEALHRSPYDPTPLVALARIELQLKNTDDALKYLQQSLKIKSNFTTSHLMIAQVDVDAGKLADAITELETAVNTNQNSSDNLYLVLQIGILYYQDGDYDKAQSLFEKLVAVKPDYADAHYALGLLYDKKGISDKALAEFEAINKLVPNNADVQKILGNLRAGKKAIADVPVVATPVQKEAPKKK</sequence>
<dbReference type="STRING" id="1805281.AUJ77_03090"/>
<evidence type="ECO:0000313" key="3">
    <source>
        <dbReference type="EMBL" id="OIO30476.1"/>
    </source>
</evidence>
<keyword evidence="1" id="KW-0802">TPR repeat</keyword>
<dbReference type="Pfam" id="PF13181">
    <property type="entry name" value="TPR_8"/>
    <property type="match status" value="1"/>
</dbReference>
<feature type="transmembrane region" description="Helical" evidence="2">
    <location>
        <begin position="154"/>
        <end position="176"/>
    </location>
</feature>
<protein>
    <submittedName>
        <fullName evidence="3">Uncharacterized protein</fullName>
    </submittedName>
</protein>
<dbReference type="AlphaFoldDB" id="A0A1J4V004"/>
<keyword evidence="2" id="KW-0472">Membrane</keyword>
<proteinExistence type="predicted"/>
<organism evidence="3 4">
    <name type="scientific">Candidatus Nomurabacteria bacterium CG1_02_43_90</name>
    <dbReference type="NCBI Taxonomy" id="1805281"/>
    <lineage>
        <taxon>Bacteria</taxon>
        <taxon>Candidatus Nomuraibacteriota</taxon>
    </lineage>
</organism>
<feature type="transmembrane region" description="Helical" evidence="2">
    <location>
        <begin position="371"/>
        <end position="396"/>
    </location>
</feature>
<evidence type="ECO:0000256" key="2">
    <source>
        <dbReference type="SAM" id="Phobius"/>
    </source>
</evidence>
<feature type="transmembrane region" description="Helical" evidence="2">
    <location>
        <begin position="60"/>
        <end position="78"/>
    </location>
</feature>
<feature type="repeat" description="TPR" evidence="1">
    <location>
        <begin position="702"/>
        <end position="735"/>
    </location>
</feature>
<dbReference type="Proteomes" id="UP000181992">
    <property type="component" value="Unassembled WGS sequence"/>
</dbReference>
<name>A0A1J4V004_9BACT</name>
<dbReference type="PROSITE" id="PS50005">
    <property type="entry name" value="TPR"/>
    <property type="match status" value="2"/>
</dbReference>
<dbReference type="PANTHER" id="PTHR12558:SF13">
    <property type="entry name" value="CELL DIVISION CYCLE PROTEIN 27 HOMOLOG"/>
    <property type="match status" value="1"/>
</dbReference>
<dbReference type="Gene3D" id="1.25.40.10">
    <property type="entry name" value="Tetratricopeptide repeat domain"/>
    <property type="match status" value="1"/>
</dbReference>
<feature type="transmembrane region" description="Helical" evidence="2">
    <location>
        <begin position="431"/>
        <end position="454"/>
    </location>
</feature>
<reference evidence="3 4" key="1">
    <citation type="journal article" date="2016" name="Environ. Microbiol.">
        <title>Genomic resolution of a cold subsurface aquifer community provides metabolic insights for novel microbes adapted to high CO concentrations.</title>
        <authorList>
            <person name="Probst A.J."/>
            <person name="Castelle C.J."/>
            <person name="Singh A."/>
            <person name="Brown C.T."/>
            <person name="Anantharaman K."/>
            <person name="Sharon I."/>
            <person name="Hug L.A."/>
            <person name="Burstein D."/>
            <person name="Emerson J.B."/>
            <person name="Thomas B.C."/>
            <person name="Banfield J.F."/>
        </authorList>
    </citation>
    <scope>NUCLEOTIDE SEQUENCE [LARGE SCALE GENOMIC DNA]</scope>
    <source>
        <strain evidence="3">CG1_02_43_90</strain>
    </source>
</reference>
<feature type="transmembrane region" description="Helical" evidence="2">
    <location>
        <begin position="30"/>
        <end position="54"/>
    </location>
</feature>
<dbReference type="Pfam" id="PF13432">
    <property type="entry name" value="TPR_16"/>
    <property type="match status" value="1"/>
</dbReference>
<feature type="transmembrane region" description="Helical" evidence="2">
    <location>
        <begin position="196"/>
        <end position="213"/>
    </location>
</feature>
<feature type="repeat" description="TPR" evidence="1">
    <location>
        <begin position="736"/>
        <end position="769"/>
    </location>
</feature>
<dbReference type="EMBL" id="MNVN01000017">
    <property type="protein sequence ID" value="OIO30476.1"/>
    <property type="molecule type" value="Genomic_DNA"/>
</dbReference>